<evidence type="ECO:0000313" key="2">
    <source>
        <dbReference type="EMBL" id="KAK3913124.1"/>
    </source>
</evidence>
<dbReference type="PANTHER" id="PTHR47027:SF20">
    <property type="entry name" value="REVERSE TRANSCRIPTASE-LIKE PROTEIN WITH RNA-DIRECTED DNA POLYMERASE DOMAIN"/>
    <property type="match status" value="1"/>
</dbReference>
<dbReference type="PANTHER" id="PTHR47027">
    <property type="entry name" value="REVERSE TRANSCRIPTASE DOMAIN-CONTAINING PROTEIN"/>
    <property type="match status" value="1"/>
</dbReference>
<organism evidence="2 3">
    <name type="scientific">Frankliniella fusca</name>
    <dbReference type="NCBI Taxonomy" id="407009"/>
    <lineage>
        <taxon>Eukaryota</taxon>
        <taxon>Metazoa</taxon>
        <taxon>Ecdysozoa</taxon>
        <taxon>Arthropoda</taxon>
        <taxon>Hexapoda</taxon>
        <taxon>Insecta</taxon>
        <taxon>Pterygota</taxon>
        <taxon>Neoptera</taxon>
        <taxon>Paraneoptera</taxon>
        <taxon>Thysanoptera</taxon>
        <taxon>Terebrantia</taxon>
        <taxon>Thripoidea</taxon>
        <taxon>Thripidae</taxon>
        <taxon>Frankliniella</taxon>
    </lineage>
</organism>
<accession>A0AAE1H1Q0</accession>
<keyword evidence="3" id="KW-1185">Reference proteome</keyword>
<dbReference type="GO" id="GO:0071897">
    <property type="term" value="P:DNA biosynthetic process"/>
    <property type="evidence" value="ECO:0007669"/>
    <property type="project" value="UniProtKB-ARBA"/>
</dbReference>
<dbReference type="SUPFAM" id="SSF56672">
    <property type="entry name" value="DNA/RNA polymerases"/>
    <property type="match status" value="1"/>
</dbReference>
<gene>
    <name evidence="2" type="ORF">KUF71_022578</name>
</gene>
<name>A0AAE1H1Q0_9NEOP</name>
<dbReference type="InterPro" id="IPR043128">
    <property type="entry name" value="Rev_trsase/Diguanyl_cyclase"/>
</dbReference>
<evidence type="ECO:0000259" key="1">
    <source>
        <dbReference type="PROSITE" id="PS50878"/>
    </source>
</evidence>
<dbReference type="EMBL" id="JAHWGI010000309">
    <property type="protein sequence ID" value="KAK3913124.1"/>
    <property type="molecule type" value="Genomic_DNA"/>
</dbReference>
<dbReference type="InterPro" id="IPR043502">
    <property type="entry name" value="DNA/RNA_pol_sf"/>
</dbReference>
<feature type="domain" description="Reverse transcriptase" evidence="1">
    <location>
        <begin position="1"/>
        <end position="300"/>
    </location>
</feature>
<evidence type="ECO:0000313" key="3">
    <source>
        <dbReference type="Proteomes" id="UP001219518"/>
    </source>
</evidence>
<protein>
    <submittedName>
        <fullName evidence="2">Retrovirus-related Pol polyprotein from type-2 retrotransposable element R2DM</fullName>
    </submittedName>
</protein>
<reference evidence="2" key="1">
    <citation type="submission" date="2021-07" db="EMBL/GenBank/DDBJ databases">
        <authorList>
            <person name="Catto M.A."/>
            <person name="Jacobson A."/>
            <person name="Kennedy G."/>
            <person name="Labadie P."/>
            <person name="Hunt B.G."/>
            <person name="Srinivasan R."/>
        </authorList>
    </citation>
    <scope>NUCLEOTIDE SEQUENCE</scope>
    <source>
        <strain evidence="2">PL_HMW_Pooled</strain>
        <tissue evidence="2">Head</tissue>
    </source>
</reference>
<feature type="non-terminal residue" evidence="2">
    <location>
        <position position="436"/>
    </location>
</feature>
<dbReference type="AlphaFoldDB" id="A0AAE1H1Q0"/>
<comment type="caution">
    <text evidence="2">The sequence shown here is derived from an EMBL/GenBank/DDBJ whole genome shotgun (WGS) entry which is preliminary data.</text>
</comment>
<feature type="non-terminal residue" evidence="2">
    <location>
        <position position="1"/>
    </location>
</feature>
<proteinExistence type="predicted"/>
<sequence>QLPRPPPQRPHQPRLGADWVLTRLNDEEELQLQYRTSLDEALERAAQAAAPAPLSWGRLRDALVTAANATIRVPPSPLTPRTALALDLRDRAQHAARMAPADPQARNDLHEANAALAAQKRIHERDREARFFAQVVEALVEAGAPPLLTNRVISLALTDRTYIRWMGQATSTVTRGRGVRMGCPVSPWLFTLVLHRAVARAVQHLPRFDLAAARQAVVPAVCAYADDLLVVAADYMDVAAFLDAFVDRVREIGLVLNYRKCEYLVRSPGAPDPEPFPRPARVGQHQVQPVDRLVYLGAVITNQLSRQPGVHHRVRRMQLSATAILPTFRLHPLPGDVLDRMYNTILLPSIQYDQAVGSTTRRSRATLRREAAVTLAALHATARHPGDPRPLPPPSKAASVNRAIRAARVQFAGHIHRRPPGHPLRTALHLDLGRKK</sequence>
<dbReference type="InterPro" id="IPR000477">
    <property type="entry name" value="RT_dom"/>
</dbReference>
<reference evidence="2" key="2">
    <citation type="journal article" date="2023" name="BMC Genomics">
        <title>Pest status, molecular evolution, and epigenetic factors derived from the genome assembly of Frankliniella fusca, a thysanopteran phytovirus vector.</title>
        <authorList>
            <person name="Catto M.A."/>
            <person name="Labadie P.E."/>
            <person name="Jacobson A.L."/>
            <person name="Kennedy G.G."/>
            <person name="Srinivasan R."/>
            <person name="Hunt B.G."/>
        </authorList>
    </citation>
    <scope>NUCLEOTIDE SEQUENCE</scope>
    <source>
        <strain evidence="2">PL_HMW_Pooled</strain>
    </source>
</reference>
<dbReference type="Gene3D" id="3.30.70.270">
    <property type="match status" value="1"/>
</dbReference>
<dbReference type="Pfam" id="PF00078">
    <property type="entry name" value="RVT_1"/>
    <property type="match status" value="1"/>
</dbReference>
<dbReference type="Proteomes" id="UP001219518">
    <property type="component" value="Unassembled WGS sequence"/>
</dbReference>
<dbReference type="PROSITE" id="PS50878">
    <property type="entry name" value="RT_POL"/>
    <property type="match status" value="1"/>
</dbReference>